<evidence type="ECO:0000313" key="1">
    <source>
        <dbReference type="EMBL" id="WOA53691.1"/>
    </source>
</evidence>
<reference evidence="1" key="1">
    <citation type="submission" date="2023-10" db="EMBL/GenBank/DDBJ databases">
        <title>Clonality and diversity in the soft rot Dickeya solani phytopathogen.</title>
        <authorList>
            <person name="Pedron J."/>
            <person name="Van Gijsegem F."/>
            <person name="Portier P."/>
            <person name="Taghouti G."/>
        </authorList>
    </citation>
    <scope>NUCLEOTIDE SEQUENCE</scope>
    <source>
        <strain evidence="1">CFBP5647</strain>
    </source>
</reference>
<organism evidence="1 2">
    <name type="scientific">Dickeya solani</name>
    <dbReference type="NCBI Taxonomy" id="1089444"/>
    <lineage>
        <taxon>Bacteria</taxon>
        <taxon>Pseudomonadati</taxon>
        <taxon>Pseudomonadota</taxon>
        <taxon>Gammaproteobacteria</taxon>
        <taxon>Enterobacterales</taxon>
        <taxon>Pectobacteriaceae</taxon>
        <taxon>Dickeya</taxon>
    </lineage>
</organism>
<gene>
    <name evidence="1" type="ORF">RXA29_05495</name>
</gene>
<dbReference type="EMBL" id="CP136339">
    <property type="protein sequence ID" value="WOA53691.1"/>
    <property type="molecule type" value="Genomic_DNA"/>
</dbReference>
<protein>
    <submittedName>
        <fullName evidence="1">Uncharacterized protein</fullName>
    </submittedName>
</protein>
<accession>A0AAX4F246</accession>
<dbReference type="RefSeq" id="WP_316393600.1">
    <property type="nucleotide sequence ID" value="NZ_CP136339.1"/>
</dbReference>
<dbReference type="AlphaFoldDB" id="A0AAX4F246"/>
<dbReference type="Proteomes" id="UP001304423">
    <property type="component" value="Chromosome"/>
</dbReference>
<sequence>MHRRRNSVLLVAVLFIGDALLQVPLGWVSDTLDVGGSFCWGCCFWRPMRFRPGRRPGNGGVARPACIGW</sequence>
<evidence type="ECO:0000313" key="2">
    <source>
        <dbReference type="Proteomes" id="UP001304423"/>
    </source>
</evidence>
<name>A0AAX4F246_9GAMM</name>
<proteinExistence type="predicted"/>